<evidence type="ECO:0000256" key="1">
    <source>
        <dbReference type="PIRSR" id="PIRSR000440-1"/>
    </source>
</evidence>
<dbReference type="OrthoDB" id="9801766at2"/>
<comment type="caution">
    <text evidence="2">The sequence shown here is derived from an EMBL/GenBank/DDBJ whole genome shotgun (WGS) entry which is preliminary data.</text>
</comment>
<keyword evidence="2" id="KW-0808">Transferase</keyword>
<dbReference type="InterPro" id="IPR001707">
    <property type="entry name" value="Cmp_AcTrfase"/>
</dbReference>
<proteinExistence type="predicted"/>
<dbReference type="GO" id="GO:0008811">
    <property type="term" value="F:chloramphenicol O-acetyltransferase activity"/>
    <property type="evidence" value="ECO:0007669"/>
    <property type="project" value="InterPro"/>
</dbReference>
<dbReference type="PANTHER" id="PTHR38474:SF2">
    <property type="entry name" value="CHLORAMPHENICOL ACETYLTRANSFERASE"/>
    <property type="match status" value="1"/>
</dbReference>
<evidence type="ECO:0000313" key="2">
    <source>
        <dbReference type="EMBL" id="ODV56512.1"/>
    </source>
</evidence>
<dbReference type="Gene3D" id="3.30.559.10">
    <property type="entry name" value="Chloramphenicol acetyltransferase-like domain"/>
    <property type="match status" value="1"/>
</dbReference>
<feature type="active site" description="Proton acceptor" evidence="1">
    <location>
        <position position="189"/>
    </location>
</feature>
<dbReference type="InterPro" id="IPR023213">
    <property type="entry name" value="CAT-like_dom_sf"/>
</dbReference>
<dbReference type="SMART" id="SM01059">
    <property type="entry name" value="CAT"/>
    <property type="match status" value="1"/>
</dbReference>
<gene>
    <name evidence="2" type="ORF">BG258_11705</name>
</gene>
<dbReference type="RefSeq" id="WP_069481504.1">
    <property type="nucleotide sequence ID" value="NZ_KV766182.1"/>
</dbReference>
<sequence length="215" mass="25396">MKFYLIDRENWQRKEYFEHYLQQQTSFSITNEINITVLMGNLKKKNLKLYPAFIFMIIKIVNAYQEFRTNFNAEGQLGYWEEMLPSYTIFDKQSCTFSCVWTSNFTTFTEFHTQYEQDVETYNGIGRMFPKMPIPENNIPISMIPWCSFTGFNLNIHNGGDYLLPIITGAQYTSINGEYRLPISLQFHHAVCDGYHAGIFMNELQRLADNSEEWL</sequence>
<name>A0A1E4R7Q3_9BACI</name>
<evidence type="ECO:0000313" key="3">
    <source>
        <dbReference type="Proteomes" id="UP000094784"/>
    </source>
</evidence>
<protein>
    <submittedName>
        <fullName evidence="2">Type A chloramphenicol O-acetyltransferase</fullName>
    </submittedName>
</protein>
<organism evidence="2 3">
    <name type="scientific">Lysinibacillus fusiformis</name>
    <dbReference type="NCBI Taxonomy" id="28031"/>
    <lineage>
        <taxon>Bacteria</taxon>
        <taxon>Bacillati</taxon>
        <taxon>Bacillota</taxon>
        <taxon>Bacilli</taxon>
        <taxon>Bacillales</taxon>
        <taxon>Bacillaceae</taxon>
        <taxon>Lysinibacillus</taxon>
    </lineage>
</organism>
<dbReference type="EMBL" id="MECQ01000001">
    <property type="protein sequence ID" value="ODV56512.1"/>
    <property type="molecule type" value="Genomic_DNA"/>
</dbReference>
<dbReference type="AlphaFoldDB" id="A0A1E4R7Q3"/>
<reference evidence="2 3" key="1">
    <citation type="submission" date="2016-09" db="EMBL/GenBank/DDBJ databases">
        <title>Draft genome sequence of the soil isolate, Lysinibacillus fusiformis M5, a potential hypoxanthine producer.</title>
        <authorList>
            <person name="Gallegos-Monterrosa R."/>
            <person name="Maroti G."/>
            <person name="Balint B."/>
            <person name="Kovacs A.T."/>
        </authorList>
    </citation>
    <scope>NUCLEOTIDE SEQUENCE [LARGE SCALE GENOMIC DNA]</scope>
    <source>
        <strain evidence="2 3">M5</strain>
    </source>
</reference>
<dbReference type="Proteomes" id="UP000094784">
    <property type="component" value="Unassembled WGS sequence"/>
</dbReference>
<accession>A0A1E4R7Q3</accession>
<dbReference type="PIRSF" id="PIRSF000440">
    <property type="entry name" value="CAT"/>
    <property type="match status" value="1"/>
</dbReference>
<dbReference type="PANTHER" id="PTHR38474">
    <property type="entry name" value="SLR0299 PROTEIN"/>
    <property type="match status" value="1"/>
</dbReference>
<dbReference type="SUPFAM" id="SSF52777">
    <property type="entry name" value="CoA-dependent acyltransferases"/>
    <property type="match status" value="1"/>
</dbReference>
<dbReference type="Pfam" id="PF00302">
    <property type="entry name" value="CAT"/>
    <property type="match status" value="1"/>
</dbReference>
<dbReference type="NCBIfam" id="NF000491">
    <property type="entry name" value="chloram_CatA"/>
    <property type="match status" value="1"/>
</dbReference>